<dbReference type="InterPro" id="IPR051610">
    <property type="entry name" value="GPI/OXD"/>
</dbReference>
<proteinExistence type="predicted"/>
<dbReference type="GO" id="GO:0046872">
    <property type="term" value="F:metal ion binding"/>
    <property type="evidence" value="ECO:0007669"/>
    <property type="project" value="UniProtKB-KW"/>
</dbReference>
<dbReference type="InterPro" id="IPR011051">
    <property type="entry name" value="RmlC_Cupin_sf"/>
</dbReference>
<keyword evidence="1" id="KW-0479">Metal-binding</keyword>
<name>A0A7V3YLS9_9BACT</name>
<gene>
    <name evidence="3" type="ORF">ENU96_04880</name>
</gene>
<dbReference type="InterPro" id="IPR014710">
    <property type="entry name" value="RmlC-like_jellyroll"/>
</dbReference>
<dbReference type="AlphaFoldDB" id="A0A7V3YLS9"/>
<organism evidence="3">
    <name type="scientific">Candidatus Caldatribacterium californiense</name>
    <dbReference type="NCBI Taxonomy" id="1454726"/>
    <lineage>
        <taxon>Bacteria</taxon>
        <taxon>Pseudomonadati</taxon>
        <taxon>Atribacterota</taxon>
        <taxon>Atribacteria</taxon>
        <taxon>Atribacterales</taxon>
        <taxon>Candidatus Caldatribacteriaceae</taxon>
        <taxon>Candidatus Caldatribacterium</taxon>
    </lineage>
</organism>
<reference evidence="3" key="1">
    <citation type="journal article" date="2020" name="mSystems">
        <title>Genome- and Community-Level Interaction Insights into Carbon Utilization and Element Cycling Functions of Hydrothermarchaeota in Hydrothermal Sediment.</title>
        <authorList>
            <person name="Zhou Z."/>
            <person name="Liu Y."/>
            <person name="Xu W."/>
            <person name="Pan J."/>
            <person name="Luo Z.H."/>
            <person name="Li M."/>
        </authorList>
    </citation>
    <scope>NUCLEOTIDE SEQUENCE [LARGE SCALE GENOMIC DNA]</scope>
    <source>
        <strain evidence="3">SpSt-716</strain>
    </source>
</reference>
<feature type="domain" description="Cupin type-2" evidence="2">
    <location>
        <begin position="54"/>
        <end position="120"/>
    </location>
</feature>
<dbReference type="Pfam" id="PF07883">
    <property type="entry name" value="Cupin_2"/>
    <property type="match status" value="1"/>
</dbReference>
<evidence type="ECO:0000256" key="1">
    <source>
        <dbReference type="ARBA" id="ARBA00022723"/>
    </source>
</evidence>
<dbReference type="Gene3D" id="2.60.120.10">
    <property type="entry name" value="Jelly Rolls"/>
    <property type="match status" value="1"/>
</dbReference>
<accession>A0A7V3YLS9</accession>
<evidence type="ECO:0000313" key="3">
    <source>
        <dbReference type="EMBL" id="HGI74992.1"/>
    </source>
</evidence>
<protein>
    <submittedName>
        <fullName evidence="3">Cupin domain-containing protein</fullName>
    </submittedName>
</protein>
<dbReference type="EMBL" id="DTEN01000199">
    <property type="protein sequence ID" value="HGI74992.1"/>
    <property type="molecule type" value="Genomic_DNA"/>
</dbReference>
<dbReference type="PANTHER" id="PTHR35848:SF6">
    <property type="entry name" value="CUPIN TYPE-2 DOMAIN-CONTAINING PROTEIN"/>
    <property type="match status" value="1"/>
</dbReference>
<dbReference type="SUPFAM" id="SSF51182">
    <property type="entry name" value="RmlC-like cupins"/>
    <property type="match status" value="1"/>
</dbReference>
<dbReference type="PANTHER" id="PTHR35848">
    <property type="entry name" value="OXALATE-BINDING PROTEIN"/>
    <property type="match status" value="1"/>
</dbReference>
<sequence>MAYIVNINEVPPDTCERSFRYFAKAKKGETLRDTYWLIDPETSPSKVLKLGYTIVYPDGKTTGHAHPDEEEVYFVLSGRGEMVIGDERFPIKEGDAFYVEPGKYHVTYNTGILPLVILWVTGKVKQEGA</sequence>
<evidence type="ECO:0000259" key="2">
    <source>
        <dbReference type="Pfam" id="PF07883"/>
    </source>
</evidence>
<dbReference type="InterPro" id="IPR013096">
    <property type="entry name" value="Cupin_2"/>
</dbReference>
<comment type="caution">
    <text evidence="3">The sequence shown here is derived from an EMBL/GenBank/DDBJ whole genome shotgun (WGS) entry which is preliminary data.</text>
</comment>